<evidence type="ECO:0000256" key="3">
    <source>
        <dbReference type="ARBA" id="ARBA00022475"/>
    </source>
</evidence>
<dbReference type="Gene3D" id="1.20.1740.10">
    <property type="entry name" value="Amino acid/polyamine transporter I"/>
    <property type="match status" value="1"/>
</dbReference>
<evidence type="ECO:0000256" key="1">
    <source>
        <dbReference type="ARBA" id="ARBA00004651"/>
    </source>
</evidence>
<feature type="transmembrane region" description="Helical" evidence="9">
    <location>
        <begin position="146"/>
        <end position="169"/>
    </location>
</feature>
<dbReference type="Pfam" id="PF13520">
    <property type="entry name" value="AA_permease_2"/>
    <property type="match status" value="1"/>
</dbReference>
<evidence type="ECO:0000313" key="10">
    <source>
        <dbReference type="EMBL" id="KAL3792784.1"/>
    </source>
</evidence>
<accession>A0ABD3PYI3</accession>
<evidence type="ECO:0000313" key="11">
    <source>
        <dbReference type="Proteomes" id="UP001530315"/>
    </source>
</evidence>
<keyword evidence="6 9" id="KW-0472">Membrane</keyword>
<feature type="compositionally biased region" description="Low complexity" evidence="8">
    <location>
        <begin position="37"/>
        <end position="49"/>
    </location>
</feature>
<dbReference type="GO" id="GO:0015203">
    <property type="term" value="F:polyamine transmembrane transporter activity"/>
    <property type="evidence" value="ECO:0007669"/>
    <property type="project" value="UniProtKB-ARBA"/>
</dbReference>
<evidence type="ECO:0000256" key="2">
    <source>
        <dbReference type="ARBA" id="ARBA00022448"/>
    </source>
</evidence>
<comment type="subcellular location">
    <subcellularLocation>
        <location evidence="1">Cell membrane</location>
        <topology evidence="1">Multi-pass membrane protein</topology>
    </subcellularLocation>
</comment>
<feature type="transmembrane region" description="Helical" evidence="9">
    <location>
        <begin position="64"/>
        <end position="84"/>
    </location>
</feature>
<dbReference type="PANTHER" id="PTHR45826:SF2">
    <property type="entry name" value="AMINO ACID TRANSPORTER"/>
    <property type="match status" value="1"/>
</dbReference>
<keyword evidence="2" id="KW-0813">Transport</keyword>
<dbReference type="InterPro" id="IPR002293">
    <property type="entry name" value="AA/rel_permease1"/>
</dbReference>
<feature type="transmembrane region" description="Helical" evidence="9">
    <location>
        <begin position="207"/>
        <end position="230"/>
    </location>
</feature>
<sequence length="234" mass="24674">MDDDASVCREALLGPDAPPASITPPCDDADAAAGVIARDPSSSSSSSLAARDDSSRGGGARARMGAFALAIMVFFNASGGPFGVEPSIRAAGNMYAIVGFALMPLMWSLPECVMTYELSSAYPCDSGGVRFTEEAFGETWGLVVGYLGWISGVANTASLPCLLLSYVLGQFFPDAEAIDESVIEHYGLLVSITLIFAYVNYRGLDVVSSLVMVIFFVSMMPFFLMVILGIPKGE</sequence>
<comment type="similarity">
    <text evidence="7">Belongs to the amino acid-polyamine-organocation (APC) superfamily. Polyamine:cation symporter (PHS) (TC 2.A.3.12) family.</text>
</comment>
<feature type="region of interest" description="Disordered" evidence="8">
    <location>
        <begin position="1"/>
        <end position="58"/>
    </location>
</feature>
<evidence type="ECO:0000256" key="5">
    <source>
        <dbReference type="ARBA" id="ARBA00022989"/>
    </source>
</evidence>
<comment type="caution">
    <text evidence="10">The sequence shown here is derived from an EMBL/GenBank/DDBJ whole genome shotgun (WGS) entry which is preliminary data.</text>
</comment>
<keyword evidence="3" id="KW-1003">Cell membrane</keyword>
<dbReference type="EMBL" id="JALLAZ020000541">
    <property type="protein sequence ID" value="KAL3792784.1"/>
    <property type="molecule type" value="Genomic_DNA"/>
</dbReference>
<name>A0ABD3PYI3_9STRA</name>
<feature type="transmembrane region" description="Helical" evidence="9">
    <location>
        <begin position="91"/>
        <end position="109"/>
    </location>
</feature>
<evidence type="ECO:0000256" key="7">
    <source>
        <dbReference type="ARBA" id="ARBA00024041"/>
    </source>
</evidence>
<organism evidence="10 11">
    <name type="scientific">Stephanodiscus triporus</name>
    <dbReference type="NCBI Taxonomy" id="2934178"/>
    <lineage>
        <taxon>Eukaryota</taxon>
        <taxon>Sar</taxon>
        <taxon>Stramenopiles</taxon>
        <taxon>Ochrophyta</taxon>
        <taxon>Bacillariophyta</taxon>
        <taxon>Coscinodiscophyceae</taxon>
        <taxon>Thalassiosirophycidae</taxon>
        <taxon>Stephanodiscales</taxon>
        <taxon>Stephanodiscaceae</taxon>
        <taxon>Stephanodiscus</taxon>
    </lineage>
</organism>
<keyword evidence="5 9" id="KW-1133">Transmembrane helix</keyword>
<keyword evidence="4 9" id="KW-0812">Transmembrane</keyword>
<protein>
    <submittedName>
        <fullName evidence="10">Uncharacterized protein</fullName>
    </submittedName>
</protein>
<dbReference type="InterPro" id="IPR044566">
    <property type="entry name" value="RMV1-like"/>
</dbReference>
<evidence type="ECO:0000256" key="6">
    <source>
        <dbReference type="ARBA" id="ARBA00023136"/>
    </source>
</evidence>
<dbReference type="AlphaFoldDB" id="A0ABD3PYI3"/>
<feature type="transmembrane region" description="Helical" evidence="9">
    <location>
        <begin position="181"/>
        <end position="201"/>
    </location>
</feature>
<proteinExistence type="inferred from homology"/>
<evidence type="ECO:0000256" key="8">
    <source>
        <dbReference type="SAM" id="MobiDB-lite"/>
    </source>
</evidence>
<reference evidence="10 11" key="1">
    <citation type="submission" date="2024-10" db="EMBL/GenBank/DDBJ databases">
        <title>Updated reference genomes for cyclostephanoid diatoms.</title>
        <authorList>
            <person name="Roberts W.R."/>
            <person name="Alverson A.J."/>
        </authorList>
    </citation>
    <scope>NUCLEOTIDE SEQUENCE [LARGE SCALE GENOMIC DNA]</scope>
    <source>
        <strain evidence="10 11">AJA276-08</strain>
    </source>
</reference>
<evidence type="ECO:0000256" key="4">
    <source>
        <dbReference type="ARBA" id="ARBA00022692"/>
    </source>
</evidence>
<evidence type="ECO:0000256" key="9">
    <source>
        <dbReference type="SAM" id="Phobius"/>
    </source>
</evidence>
<dbReference type="PANTHER" id="PTHR45826">
    <property type="entry name" value="POLYAMINE TRANSPORTER PUT1"/>
    <property type="match status" value="1"/>
</dbReference>
<keyword evidence="11" id="KW-1185">Reference proteome</keyword>
<dbReference type="Proteomes" id="UP001530315">
    <property type="component" value="Unassembled WGS sequence"/>
</dbReference>
<dbReference type="GO" id="GO:0005886">
    <property type="term" value="C:plasma membrane"/>
    <property type="evidence" value="ECO:0007669"/>
    <property type="project" value="UniProtKB-SubCell"/>
</dbReference>
<gene>
    <name evidence="10" type="ORF">ACHAW5_000578</name>
</gene>